<sequence>CLPGLCPFLLLECHVTFRDVAIEFSVKEWACLGPAEQNLYRHVMLKNYRNLFFLGLAASKPELIICLEQRKEPWNVERQETVAKHPGRCNVGERFKGLGESQPSKCGLRSFTPMEMLSEKAGFLLLAVT</sequence>
<dbReference type="PANTHER" id="PTHR23232:SF157">
    <property type="entry name" value="ZINC FINGER PROTEIN 525"/>
    <property type="match status" value="1"/>
</dbReference>
<reference evidence="2" key="1">
    <citation type="submission" date="2025-08" db="UniProtKB">
        <authorList>
            <consortium name="Ensembl"/>
        </authorList>
    </citation>
    <scope>IDENTIFICATION</scope>
</reference>
<organism evidence="2 3">
    <name type="scientific">Prolemur simus</name>
    <name type="common">Greater bamboo lemur</name>
    <name type="synonym">Hapalemur simus</name>
    <dbReference type="NCBI Taxonomy" id="1328070"/>
    <lineage>
        <taxon>Eukaryota</taxon>
        <taxon>Metazoa</taxon>
        <taxon>Chordata</taxon>
        <taxon>Craniata</taxon>
        <taxon>Vertebrata</taxon>
        <taxon>Euteleostomi</taxon>
        <taxon>Mammalia</taxon>
        <taxon>Eutheria</taxon>
        <taxon>Euarchontoglires</taxon>
        <taxon>Primates</taxon>
        <taxon>Strepsirrhini</taxon>
        <taxon>Lemuriformes</taxon>
        <taxon>Lemuridae</taxon>
        <taxon>Prolemur</taxon>
    </lineage>
</organism>
<evidence type="ECO:0000313" key="2">
    <source>
        <dbReference type="Ensembl" id="ENSPSMP00000005506.1"/>
    </source>
</evidence>
<dbReference type="CDD" id="cd07765">
    <property type="entry name" value="KRAB_A-box"/>
    <property type="match status" value="1"/>
</dbReference>
<dbReference type="Proteomes" id="UP000694414">
    <property type="component" value="Unplaced"/>
</dbReference>
<dbReference type="PANTHER" id="PTHR23232">
    <property type="entry name" value="KRAB DOMAIN C2H2 ZINC FINGER"/>
    <property type="match status" value="1"/>
</dbReference>
<dbReference type="InterPro" id="IPR001909">
    <property type="entry name" value="KRAB"/>
</dbReference>
<dbReference type="PROSITE" id="PS50805">
    <property type="entry name" value="KRAB"/>
    <property type="match status" value="1"/>
</dbReference>
<dbReference type="InterPro" id="IPR036051">
    <property type="entry name" value="KRAB_dom_sf"/>
</dbReference>
<feature type="domain" description="KRAB" evidence="1">
    <location>
        <begin position="15"/>
        <end position="86"/>
    </location>
</feature>
<accession>A0A8C8YQR9</accession>
<evidence type="ECO:0000259" key="1">
    <source>
        <dbReference type="PROSITE" id="PS50805"/>
    </source>
</evidence>
<dbReference type="Ensembl" id="ENSPSMT00000006561.1">
    <property type="protein sequence ID" value="ENSPSMP00000005506.1"/>
    <property type="gene ID" value="ENSPSMG00000004210.1"/>
</dbReference>
<evidence type="ECO:0000313" key="3">
    <source>
        <dbReference type="Proteomes" id="UP000694414"/>
    </source>
</evidence>
<protein>
    <recommendedName>
        <fullName evidence="1">KRAB domain-containing protein</fullName>
    </recommendedName>
</protein>
<dbReference type="SMART" id="SM00349">
    <property type="entry name" value="KRAB"/>
    <property type="match status" value="1"/>
</dbReference>
<dbReference type="GeneTree" id="ENSGT00940000154251"/>
<dbReference type="SUPFAM" id="SSF109640">
    <property type="entry name" value="KRAB domain (Kruppel-associated box)"/>
    <property type="match status" value="1"/>
</dbReference>
<dbReference type="GO" id="GO:0006355">
    <property type="term" value="P:regulation of DNA-templated transcription"/>
    <property type="evidence" value="ECO:0007669"/>
    <property type="project" value="InterPro"/>
</dbReference>
<dbReference type="Gene3D" id="6.10.140.140">
    <property type="match status" value="1"/>
</dbReference>
<dbReference type="AlphaFoldDB" id="A0A8C8YQR9"/>
<reference evidence="2" key="2">
    <citation type="submission" date="2025-09" db="UniProtKB">
        <authorList>
            <consortium name="Ensembl"/>
        </authorList>
    </citation>
    <scope>IDENTIFICATION</scope>
</reference>
<name>A0A8C8YQR9_PROSS</name>
<dbReference type="InterPro" id="IPR050169">
    <property type="entry name" value="Krueppel_C2H2_ZnF"/>
</dbReference>
<keyword evidence="3" id="KW-1185">Reference proteome</keyword>
<dbReference type="Pfam" id="PF01352">
    <property type="entry name" value="KRAB"/>
    <property type="match status" value="1"/>
</dbReference>
<proteinExistence type="predicted"/>